<evidence type="ECO:0000313" key="3">
    <source>
        <dbReference type="EMBL" id="KAK0736506.1"/>
    </source>
</evidence>
<evidence type="ECO:0000256" key="1">
    <source>
        <dbReference type="SAM" id="MobiDB-lite"/>
    </source>
</evidence>
<dbReference type="Proteomes" id="UP001172159">
    <property type="component" value="Unassembled WGS sequence"/>
</dbReference>
<keyword evidence="2" id="KW-1133">Transmembrane helix</keyword>
<name>A0AA40EG93_9PEZI</name>
<feature type="compositionally biased region" description="Low complexity" evidence="1">
    <location>
        <begin position="623"/>
        <end position="650"/>
    </location>
</feature>
<gene>
    <name evidence="3" type="ORF">B0T21DRAFT_348562</name>
</gene>
<sequence>MNANYPQYIPPEERRRGGCRMLCCLFTAGFIAISLAWVGFFGITGQLGTHYRGYGYGYAVDGAGQSDPSTLIPTPEPVHQVNLQSDLTKRDHAGGGAALGGDPRYPPRVPNPQSGRLEEYYDDKSGKRVSLTRKPKKNKIVILPIPWGPHVYPIPWRPLSKKKSHSKGGALPIINLPMAFVKPSSPVSTFPSGTASSAPTLDEATTNTRWQKNRWTGRGRSKVQWEARGRQRALWRKALDRWAQEEEQLELGRLEHDNNYDDWFTQGDDVWNQYKQWFYAQAEEDNFLLKGEFMFALLERYRLWTPRSRTPEECYPIMETKYTAWDMSKEFPCIVAIARLQQLDALHGVENVDHDSQPDLASTKPLFVPRASPVPKADGGEHAHVGLAVAASDLPGDDFPPFTHIMNTPYFPIATRTRLPQALPSTLRTAIAARSTASLKPELLIPLVPPIYEDDDENITYCEFRINKNGNIEVRCPGLFSTDGKKFDRPDSKQKTSVPSVTYKEDPVTASMVHRSTSRHSIANDNLPSPTPAPTKTSTTREPPFYSLGHGPGILIPSEVTFPSSSASIARHGAAPSRVWLPTGPGPMVQPAPTRSIAPYQGPAGATTHEPLEIHITLPPRSPASIAPFSSSSASRSSPSPSPEISSPSPTTEQEGEKQIIVINGPDYTHSMTIPFPTECVGSCSLSTREKEEQGVRGDG</sequence>
<dbReference type="EMBL" id="JAUKTV010000006">
    <property type="protein sequence ID" value="KAK0736506.1"/>
    <property type="molecule type" value="Genomic_DNA"/>
</dbReference>
<proteinExistence type="predicted"/>
<feature type="region of interest" description="Disordered" evidence="1">
    <location>
        <begin position="577"/>
        <end position="607"/>
    </location>
</feature>
<feature type="region of interest" description="Disordered" evidence="1">
    <location>
        <begin position="619"/>
        <end position="657"/>
    </location>
</feature>
<evidence type="ECO:0000256" key="2">
    <source>
        <dbReference type="SAM" id="Phobius"/>
    </source>
</evidence>
<keyword evidence="4" id="KW-1185">Reference proteome</keyword>
<accession>A0AA40EG93</accession>
<reference evidence="3" key="1">
    <citation type="submission" date="2023-06" db="EMBL/GenBank/DDBJ databases">
        <title>Genome-scale phylogeny and comparative genomics of the fungal order Sordariales.</title>
        <authorList>
            <consortium name="Lawrence Berkeley National Laboratory"/>
            <person name="Hensen N."/>
            <person name="Bonometti L."/>
            <person name="Westerberg I."/>
            <person name="Brannstrom I.O."/>
            <person name="Guillou S."/>
            <person name="Cros-Aarteil S."/>
            <person name="Calhoun S."/>
            <person name="Haridas S."/>
            <person name="Kuo A."/>
            <person name="Mondo S."/>
            <person name="Pangilinan J."/>
            <person name="Riley R."/>
            <person name="Labutti K."/>
            <person name="Andreopoulos B."/>
            <person name="Lipzen A."/>
            <person name="Chen C."/>
            <person name="Yanf M."/>
            <person name="Daum C."/>
            <person name="Ng V."/>
            <person name="Clum A."/>
            <person name="Steindorff A."/>
            <person name="Ohm R."/>
            <person name="Martin F."/>
            <person name="Silar P."/>
            <person name="Natvig D."/>
            <person name="Lalanne C."/>
            <person name="Gautier V."/>
            <person name="Ament-Velasquez S.L."/>
            <person name="Kruys A."/>
            <person name="Hutchinson M.I."/>
            <person name="Powell A.J."/>
            <person name="Barry K."/>
            <person name="Miller A.N."/>
            <person name="Grigoriev I.V."/>
            <person name="Debuchy R."/>
            <person name="Gladieux P."/>
            <person name="Thoren M.H."/>
            <person name="Johannesson H."/>
        </authorList>
    </citation>
    <scope>NUCLEOTIDE SEQUENCE</scope>
    <source>
        <strain evidence="3">CBS 540.89</strain>
    </source>
</reference>
<dbReference type="AlphaFoldDB" id="A0AA40EG93"/>
<protein>
    <submittedName>
        <fullName evidence="3">Uncharacterized protein</fullName>
    </submittedName>
</protein>
<keyword evidence="2" id="KW-0812">Transmembrane</keyword>
<comment type="caution">
    <text evidence="3">The sequence shown here is derived from an EMBL/GenBank/DDBJ whole genome shotgun (WGS) entry which is preliminary data.</text>
</comment>
<organism evidence="3 4">
    <name type="scientific">Apiosordaria backusii</name>
    <dbReference type="NCBI Taxonomy" id="314023"/>
    <lineage>
        <taxon>Eukaryota</taxon>
        <taxon>Fungi</taxon>
        <taxon>Dikarya</taxon>
        <taxon>Ascomycota</taxon>
        <taxon>Pezizomycotina</taxon>
        <taxon>Sordariomycetes</taxon>
        <taxon>Sordariomycetidae</taxon>
        <taxon>Sordariales</taxon>
        <taxon>Lasiosphaeriaceae</taxon>
        <taxon>Apiosordaria</taxon>
    </lineage>
</organism>
<keyword evidence="2" id="KW-0472">Membrane</keyword>
<feature type="region of interest" description="Disordered" evidence="1">
    <location>
        <begin position="507"/>
        <end position="550"/>
    </location>
</feature>
<evidence type="ECO:0000313" key="4">
    <source>
        <dbReference type="Proteomes" id="UP001172159"/>
    </source>
</evidence>
<feature type="transmembrane region" description="Helical" evidence="2">
    <location>
        <begin position="21"/>
        <end position="43"/>
    </location>
</feature>
<feature type="region of interest" description="Disordered" evidence="1">
    <location>
        <begin position="90"/>
        <end position="115"/>
    </location>
</feature>